<reference evidence="1 2" key="1">
    <citation type="submission" date="2017-03" db="EMBL/GenBank/DDBJ databases">
        <authorList>
            <person name="Fouts D."/>
            <person name="Stalin M.J."/>
            <person name="Chen L."/>
            <person name="Wright M."/>
            <person name="Sutton G."/>
            <person name="Nguyen K."/>
            <person name="Vanduin D."/>
            <person name="Rojas L."/>
            <person name="Hujer A."/>
            <person name="Hujer K."/>
            <person name="Bonomo R."/>
            <person name="Kreiswirth B."/>
            <person name="Adams M."/>
        </authorList>
    </citation>
    <scope>NUCLEOTIDE SEQUENCE [LARGE SCALE GENOMIC DNA]</scope>
    <source>
        <strain evidence="1 2">39383</strain>
    </source>
</reference>
<sequence length="63" mass="7020">MKYVLAALAKRFGGDEHGEDYEKVRSVAFTRFYGEDDEDGLVSLQRFAVGLVQSLMAEIVTCS</sequence>
<evidence type="ECO:0000313" key="2">
    <source>
        <dbReference type="Proteomes" id="UP000196447"/>
    </source>
</evidence>
<name>A0A1S8Y747_KLEPN</name>
<protein>
    <submittedName>
        <fullName evidence="1">Uncharacterized protein</fullName>
    </submittedName>
</protein>
<accession>A0A1S8Y747</accession>
<gene>
    <name evidence="1" type="ORF">B5L96_19340</name>
</gene>
<dbReference type="AlphaFoldDB" id="A0A1S8Y747"/>
<comment type="caution">
    <text evidence="1">The sequence shown here is derived from an EMBL/GenBank/DDBJ whole genome shotgun (WGS) entry which is preliminary data.</text>
</comment>
<proteinExistence type="predicted"/>
<organism evidence="1 2">
    <name type="scientific">Klebsiella pneumoniae</name>
    <dbReference type="NCBI Taxonomy" id="573"/>
    <lineage>
        <taxon>Bacteria</taxon>
        <taxon>Pseudomonadati</taxon>
        <taxon>Pseudomonadota</taxon>
        <taxon>Gammaproteobacteria</taxon>
        <taxon>Enterobacterales</taxon>
        <taxon>Enterobacteriaceae</taxon>
        <taxon>Klebsiella/Raoultella group</taxon>
        <taxon>Klebsiella</taxon>
        <taxon>Klebsiella pneumoniae complex</taxon>
    </lineage>
</organism>
<dbReference type="Proteomes" id="UP000196447">
    <property type="component" value="Unassembled WGS sequence"/>
</dbReference>
<dbReference type="EMBL" id="NDBK01000081">
    <property type="protein sequence ID" value="OVF68972.1"/>
    <property type="molecule type" value="Genomic_DNA"/>
</dbReference>
<evidence type="ECO:0000313" key="1">
    <source>
        <dbReference type="EMBL" id="OVF68972.1"/>
    </source>
</evidence>